<evidence type="ECO:0000313" key="5">
    <source>
        <dbReference type="Proteomes" id="UP000702544"/>
    </source>
</evidence>
<dbReference type="Proteomes" id="UP000702544">
    <property type="component" value="Unassembled WGS sequence"/>
</dbReference>
<dbReference type="InterPro" id="IPR011250">
    <property type="entry name" value="OMP/PagP_B-barrel"/>
</dbReference>
<dbReference type="EMBL" id="JAACAK010000080">
    <property type="protein sequence ID" value="NIR75411.1"/>
    <property type="molecule type" value="Genomic_DNA"/>
</dbReference>
<feature type="signal peptide" evidence="2">
    <location>
        <begin position="1"/>
        <end position="22"/>
    </location>
</feature>
<evidence type="ECO:0000313" key="4">
    <source>
        <dbReference type="EMBL" id="NIR75411.1"/>
    </source>
</evidence>
<evidence type="ECO:0000259" key="3">
    <source>
        <dbReference type="Pfam" id="PF13505"/>
    </source>
</evidence>
<gene>
    <name evidence="4" type="ORF">GWO12_09935</name>
</gene>
<name>A0AAE4ZAW1_9BACT</name>
<feature type="chain" id="PRO_5041942329" description="Outer membrane protein beta-barrel domain-containing protein" evidence="2">
    <location>
        <begin position="23"/>
        <end position="207"/>
    </location>
</feature>
<feature type="domain" description="Outer membrane protein beta-barrel" evidence="3">
    <location>
        <begin position="59"/>
        <end position="196"/>
    </location>
</feature>
<comment type="caution">
    <text evidence="4">The sequence shown here is derived from an EMBL/GenBank/DDBJ whole genome shotgun (WGS) entry which is preliminary data.</text>
</comment>
<evidence type="ECO:0000256" key="1">
    <source>
        <dbReference type="ARBA" id="ARBA00022729"/>
    </source>
</evidence>
<organism evidence="4 5">
    <name type="scientific">Candidatus Kutchimonas denitrificans</name>
    <dbReference type="NCBI Taxonomy" id="3056748"/>
    <lineage>
        <taxon>Bacteria</taxon>
        <taxon>Pseudomonadati</taxon>
        <taxon>Gemmatimonadota</taxon>
        <taxon>Gemmatimonadia</taxon>
        <taxon>Candidatus Palauibacterales</taxon>
        <taxon>Candidatus Palauibacteraceae</taxon>
        <taxon>Candidatus Kutchimonas</taxon>
    </lineage>
</organism>
<proteinExistence type="predicted"/>
<keyword evidence="1 2" id="KW-0732">Signal</keyword>
<sequence length="207" mass="21198">MGKKLFGATVLAFVLGATPAFGQLPGLELEPFLGAYIPTQDIVDQDIPLVGSVQGSQKEAFAAGARLTAWLAGPLGVEGTFTYAFSDAENLGAVTADQSAGVWMGSGRVILKLLPGPVGVHATGGVALIGRTGDAYNDVTEGETDLGGVVGLGLRFKLPGIFAIRGDVDAFGYETQFTGDFGGTTLETEGQFQVDVVASVGLIIGLM</sequence>
<evidence type="ECO:0000256" key="2">
    <source>
        <dbReference type="SAM" id="SignalP"/>
    </source>
</evidence>
<dbReference type="InterPro" id="IPR027385">
    <property type="entry name" value="Beta-barrel_OMP"/>
</dbReference>
<protein>
    <recommendedName>
        <fullName evidence="3">Outer membrane protein beta-barrel domain-containing protein</fullName>
    </recommendedName>
</protein>
<reference evidence="4 5" key="1">
    <citation type="submission" date="2020-01" db="EMBL/GenBank/DDBJ databases">
        <title>Genomes assembled from Gulf of Kutch pelagic sediment metagenomes.</title>
        <authorList>
            <person name="Chandrashekar M."/>
            <person name="Mahajan M.S."/>
            <person name="Dave K.J."/>
            <person name="Vatsa P."/>
            <person name="Nathani N.M."/>
        </authorList>
    </citation>
    <scope>NUCLEOTIDE SEQUENCE [LARGE SCALE GENOMIC DNA]</scope>
    <source>
        <strain evidence="4">KS3-K002</strain>
    </source>
</reference>
<dbReference type="SUPFAM" id="SSF56925">
    <property type="entry name" value="OMPA-like"/>
    <property type="match status" value="1"/>
</dbReference>
<accession>A0AAE4ZAW1</accession>
<dbReference type="Pfam" id="PF13505">
    <property type="entry name" value="OMP_b-brl"/>
    <property type="match status" value="1"/>
</dbReference>
<dbReference type="AlphaFoldDB" id="A0AAE4ZAW1"/>